<dbReference type="InterPro" id="IPR025857">
    <property type="entry name" value="MacB_PCD"/>
</dbReference>
<evidence type="ECO:0000256" key="5">
    <source>
        <dbReference type="ARBA" id="ARBA00023136"/>
    </source>
</evidence>
<dbReference type="Pfam" id="PF12704">
    <property type="entry name" value="MacB_PCD"/>
    <property type="match status" value="2"/>
</dbReference>
<evidence type="ECO:0000256" key="6">
    <source>
        <dbReference type="SAM" id="Phobius"/>
    </source>
</evidence>
<dbReference type="RefSeq" id="WP_186737602.1">
    <property type="nucleotide sequence ID" value="NZ_VFIA01000012.1"/>
</dbReference>
<keyword evidence="5 6" id="KW-0472">Membrane</keyword>
<gene>
    <name evidence="9" type="ORF">FH603_2321</name>
</gene>
<feature type="transmembrane region" description="Helical" evidence="6">
    <location>
        <begin position="773"/>
        <end position="793"/>
    </location>
</feature>
<accession>A0ABR6W5D0</accession>
<dbReference type="InterPro" id="IPR003838">
    <property type="entry name" value="ABC3_permease_C"/>
</dbReference>
<feature type="domain" description="ABC3 transporter permease C-terminal" evidence="7">
    <location>
        <begin position="304"/>
        <end position="419"/>
    </location>
</feature>
<dbReference type="PANTHER" id="PTHR30572">
    <property type="entry name" value="MEMBRANE COMPONENT OF TRANSPORTER-RELATED"/>
    <property type="match status" value="1"/>
</dbReference>
<comment type="caution">
    <text evidence="9">The sequence shown here is derived from an EMBL/GenBank/DDBJ whole genome shotgun (WGS) entry which is preliminary data.</text>
</comment>
<feature type="transmembrane region" description="Helical" evidence="6">
    <location>
        <begin position="725"/>
        <end position="753"/>
    </location>
</feature>
<evidence type="ECO:0000256" key="3">
    <source>
        <dbReference type="ARBA" id="ARBA00022692"/>
    </source>
</evidence>
<dbReference type="InterPro" id="IPR050250">
    <property type="entry name" value="Macrolide_Exporter_MacB"/>
</dbReference>
<dbReference type="Pfam" id="PF02687">
    <property type="entry name" value="FtsX"/>
    <property type="match status" value="2"/>
</dbReference>
<evidence type="ECO:0000256" key="2">
    <source>
        <dbReference type="ARBA" id="ARBA00022475"/>
    </source>
</evidence>
<comment type="subcellular location">
    <subcellularLocation>
        <location evidence="1">Cell membrane</location>
        <topology evidence="1">Multi-pass membrane protein</topology>
    </subcellularLocation>
</comment>
<evidence type="ECO:0000313" key="9">
    <source>
        <dbReference type="EMBL" id="MBC3791813.1"/>
    </source>
</evidence>
<evidence type="ECO:0000313" key="10">
    <source>
        <dbReference type="Proteomes" id="UP000700732"/>
    </source>
</evidence>
<feature type="transmembrane region" description="Helical" evidence="6">
    <location>
        <begin position="688"/>
        <end position="713"/>
    </location>
</feature>
<sequence>MVRSYLKIAWRNLTRNKAFSAINIIGLAIGLATCLLISLFVLDELSYDRFNAKADQIVRVVFKGTSAGGKMNEAHVMPPTAQTLKADYPEVLDATRIRLGGSPVITIDNKTFRDATVAFTDANFFQVFTLPLLTGRDAGPNAKTVLTRPNTAVITKAMASKYFGDQDPIGKIITMKSWQSTYQVTGVIDNVPTNSHFHFDLFLSMSSLPEAKSTSWLTSEFFTYLVLPEGYDYKRLEAKLPQVVEKYMGPQLQQSMGMTLAQFRQKGNDIGLFLQPLTAIHLHSDFGFDLSPAGNSQYVYLFGSIALFMLLIACINFMNLSTAGASKRAKEVGIRKVLGSMRQSLTGQFLVESLVLTAVALILAIGLVYATLPAFNRLADKTLTLNFLTNPWLLPGLLLFGLAVGVLAGSYPAFFLSSFKPILVLKGAKFTGNSNSISLRSGLVIIQFFISITLMIGTTVVYRQLDYIQNKKLGYDKEQVLVLPETWLLGKNEEAFRNQLMQDSRVVNVSTSGYLPAGPSNNNNFFVYPESNATQIIKTLRYDVDYAYIPTLGMKLAAGRNFSKTYGTDSSGIILNETAAKTLGWTKNALGKTLSRANNEGNVTTYRVIGVVKDFHFKSLHEPISPLVMLLGNSSGTVIAKVKTKDLAGLLASLKKQWNQFTTDAPFTYAFLDERFNATYQTEQKTGLILGIFAGLTIFVACLGLFGLATFMAEQRTKEIGVRKVLGASVASIVGLLSKDFLKLVAIALVIAVPVAWYGMNQWLQDFAYRIDIAWWVFLLAGMLAIGIALLTVSFQSIKAALMNPVNSLKTE</sequence>
<name>A0ABR6W5D0_9BACT</name>
<feature type="transmembrane region" description="Helical" evidence="6">
    <location>
        <begin position="298"/>
        <end position="320"/>
    </location>
</feature>
<feature type="transmembrane region" description="Helical" evidence="6">
    <location>
        <begin position="349"/>
        <end position="372"/>
    </location>
</feature>
<keyword evidence="3 6" id="KW-0812">Transmembrane</keyword>
<evidence type="ECO:0000256" key="1">
    <source>
        <dbReference type="ARBA" id="ARBA00004651"/>
    </source>
</evidence>
<feature type="transmembrane region" description="Helical" evidence="6">
    <location>
        <begin position="437"/>
        <end position="462"/>
    </location>
</feature>
<organism evidence="9 10">
    <name type="scientific">Spirosoma utsteinense</name>
    <dbReference type="NCBI Taxonomy" id="2585773"/>
    <lineage>
        <taxon>Bacteria</taxon>
        <taxon>Pseudomonadati</taxon>
        <taxon>Bacteroidota</taxon>
        <taxon>Cytophagia</taxon>
        <taxon>Cytophagales</taxon>
        <taxon>Cytophagaceae</taxon>
        <taxon>Spirosoma</taxon>
    </lineage>
</organism>
<feature type="domain" description="MacB-like periplasmic core" evidence="8">
    <location>
        <begin position="523"/>
        <end position="615"/>
    </location>
</feature>
<keyword evidence="10" id="KW-1185">Reference proteome</keyword>
<dbReference type="PANTHER" id="PTHR30572:SF18">
    <property type="entry name" value="ABC-TYPE MACROLIDE FAMILY EXPORT SYSTEM PERMEASE COMPONENT 2"/>
    <property type="match status" value="1"/>
</dbReference>
<feature type="transmembrane region" description="Helical" evidence="6">
    <location>
        <begin position="392"/>
        <end position="416"/>
    </location>
</feature>
<evidence type="ECO:0000259" key="7">
    <source>
        <dbReference type="Pfam" id="PF02687"/>
    </source>
</evidence>
<dbReference type="Proteomes" id="UP000700732">
    <property type="component" value="Unassembled WGS sequence"/>
</dbReference>
<keyword evidence="2" id="KW-1003">Cell membrane</keyword>
<proteinExistence type="predicted"/>
<reference evidence="9 10" key="1">
    <citation type="submission" date="2019-06" db="EMBL/GenBank/DDBJ databases">
        <title>Spirosoma utsteinense sp. nov. isolated from Antarctic ice-free soils.</title>
        <authorList>
            <person name="Tahon G."/>
        </authorList>
    </citation>
    <scope>NUCLEOTIDE SEQUENCE [LARGE SCALE GENOMIC DNA]</scope>
    <source>
        <strain evidence="9 10">LMG 31447</strain>
    </source>
</reference>
<feature type="transmembrane region" description="Helical" evidence="6">
    <location>
        <begin position="21"/>
        <end position="42"/>
    </location>
</feature>
<evidence type="ECO:0000259" key="8">
    <source>
        <dbReference type="Pfam" id="PF12704"/>
    </source>
</evidence>
<keyword evidence="4 6" id="KW-1133">Transmembrane helix</keyword>
<feature type="domain" description="ABC3 transporter permease C-terminal" evidence="7">
    <location>
        <begin position="692"/>
        <end position="805"/>
    </location>
</feature>
<evidence type="ECO:0000256" key="4">
    <source>
        <dbReference type="ARBA" id="ARBA00022989"/>
    </source>
</evidence>
<dbReference type="EMBL" id="VFIA01000012">
    <property type="protein sequence ID" value="MBC3791813.1"/>
    <property type="molecule type" value="Genomic_DNA"/>
</dbReference>
<protein>
    <submittedName>
        <fullName evidence="9">ABC transport system permease protein</fullName>
    </submittedName>
</protein>
<feature type="domain" description="MacB-like periplasmic core" evidence="8">
    <location>
        <begin position="20"/>
        <end position="242"/>
    </location>
</feature>